<dbReference type="PROSITE" id="PS51257">
    <property type="entry name" value="PROKAR_LIPOPROTEIN"/>
    <property type="match status" value="1"/>
</dbReference>
<dbReference type="PANTHER" id="PTHR16026">
    <property type="entry name" value="CARTILAGE ACIDIC PROTEIN 1"/>
    <property type="match status" value="1"/>
</dbReference>
<dbReference type="Pfam" id="PF13517">
    <property type="entry name" value="FG-GAP_3"/>
    <property type="match status" value="2"/>
</dbReference>
<name>A0ABS9D497_9ALTE</name>
<gene>
    <name evidence="3" type="ORF">L0668_05040</name>
</gene>
<dbReference type="Pfam" id="PF07593">
    <property type="entry name" value="UnbV_ASPIC"/>
    <property type="match status" value="1"/>
</dbReference>
<evidence type="ECO:0000313" key="3">
    <source>
        <dbReference type="EMBL" id="MCF2947464.1"/>
    </source>
</evidence>
<keyword evidence="4" id="KW-1185">Reference proteome</keyword>
<dbReference type="PANTHER" id="PTHR16026:SF0">
    <property type="entry name" value="CARTILAGE ACIDIC PROTEIN 1"/>
    <property type="match status" value="1"/>
</dbReference>
<feature type="domain" description="ASPIC/UnbV" evidence="2">
    <location>
        <begin position="696"/>
        <end position="761"/>
    </location>
</feature>
<dbReference type="InterPro" id="IPR028994">
    <property type="entry name" value="Integrin_alpha_N"/>
</dbReference>
<keyword evidence="1" id="KW-0732">Signal</keyword>
<dbReference type="Gene3D" id="2.130.10.130">
    <property type="entry name" value="Integrin alpha, N-terminal"/>
    <property type="match status" value="2"/>
</dbReference>
<dbReference type="InterPro" id="IPR027039">
    <property type="entry name" value="Crtac1"/>
</dbReference>
<accession>A0ABS9D497</accession>
<protein>
    <submittedName>
        <fullName evidence="3">CRTAC1 family protein</fullName>
    </submittedName>
</protein>
<dbReference type="SUPFAM" id="SSF69318">
    <property type="entry name" value="Integrin alpha N-terminal domain"/>
    <property type="match status" value="1"/>
</dbReference>
<dbReference type="InterPro" id="IPR013517">
    <property type="entry name" value="FG-GAP"/>
</dbReference>
<dbReference type="RefSeq" id="WP_235310986.1">
    <property type="nucleotide sequence ID" value="NZ_JAKGAS010000002.1"/>
</dbReference>
<organism evidence="3 4">
    <name type="scientific">Paraglaciecola algarum</name>
    <dbReference type="NCBI Taxonomy" id="3050085"/>
    <lineage>
        <taxon>Bacteria</taxon>
        <taxon>Pseudomonadati</taxon>
        <taxon>Pseudomonadota</taxon>
        <taxon>Gammaproteobacteria</taxon>
        <taxon>Alteromonadales</taxon>
        <taxon>Alteromonadaceae</taxon>
        <taxon>Paraglaciecola</taxon>
    </lineage>
</organism>
<sequence length="764" mass="84672">MFKIKLLTYFFIGISSIGSIGLSGCTNNGVKNSSQFANKNATLLTTPVVLTNDVHHSVTYQSLGSSTKRISITATIDKNYANLSIYADGKVIADNLDLPKKGKQTINVLVDLASSGTKELVFKGRSAEITLHNITIEDVEGIQLPTFIDNSKAANLDTESTYKYGGPSIGDIDNDGDYDFVLNNHNKVPTQLVTNLGNGQLSIKRLFNGAPDLHGSALGDYDLDGDLDIILAHGGANGTSPSSYTLFKNTDMTFENVSGKVGIQTPARGRAPRWIDLDLDGDLDLALFNAKTPNYDGPQTLFLDNQGNGTFEEVRIADIEKLNVEKPLVVDFDRDGKDDLLLYYPDKLSLWKNNGDFTFTNVSKKWLPSQIAQLENINGATDVDVNNDGLVDLYLANGRSHYSISNKSLDFSPNSKKLDVNDNGEKGVTQIEFTADGNIHLADVKLVFRQYRDGFPIFLGKDKQQTYIQPLDFNRNDNRYPAEQENAPFELDFAPDQAQGWPEQRAESGLYIGYLGDKKWKAEWVRNKTIYWGVEFSLTGLNNVDYDWPANNRNIQDVLLINKGTHFEDAGQEWNIPKGGNHWGVSRADFNNDGWQDLFVHRYGYLRERIADLLLLNTGKGFEIVTSHGAFDPADTGHGDMGQAFDFNNDGLLDMLNGSESTGKWYLYLNQANKAGNYIQFHVGYSPKQGIDPLSAEVTIETIDGKTFFQTVGSTGEVHSQSVINTVHFGLAQRNKIKSAKIVWRNGEEKSFGSLKANALYKSE</sequence>
<evidence type="ECO:0000313" key="4">
    <source>
        <dbReference type="Proteomes" id="UP001521137"/>
    </source>
</evidence>
<dbReference type="InterPro" id="IPR011519">
    <property type="entry name" value="UnbV_ASPIC"/>
</dbReference>
<comment type="caution">
    <text evidence="3">The sequence shown here is derived from an EMBL/GenBank/DDBJ whole genome shotgun (WGS) entry which is preliminary data.</text>
</comment>
<evidence type="ECO:0000256" key="1">
    <source>
        <dbReference type="ARBA" id="ARBA00022729"/>
    </source>
</evidence>
<proteinExistence type="predicted"/>
<dbReference type="EMBL" id="JAKGAS010000002">
    <property type="protein sequence ID" value="MCF2947464.1"/>
    <property type="molecule type" value="Genomic_DNA"/>
</dbReference>
<dbReference type="Proteomes" id="UP001521137">
    <property type="component" value="Unassembled WGS sequence"/>
</dbReference>
<reference evidence="3 4" key="1">
    <citation type="submission" date="2022-01" db="EMBL/GenBank/DDBJ databases">
        <title>Paraglaciecola sp. G1-23.</title>
        <authorList>
            <person name="Jin M.S."/>
            <person name="Han D.M."/>
            <person name="Kim H.M."/>
            <person name="Jeon C.O."/>
        </authorList>
    </citation>
    <scope>NUCLEOTIDE SEQUENCE [LARGE SCALE GENOMIC DNA]</scope>
    <source>
        <strain evidence="3 4">G1-23</strain>
    </source>
</reference>
<evidence type="ECO:0000259" key="2">
    <source>
        <dbReference type="Pfam" id="PF07593"/>
    </source>
</evidence>